<evidence type="ECO:0000313" key="2">
    <source>
        <dbReference type="Proteomes" id="UP001149090"/>
    </source>
</evidence>
<dbReference type="EMBL" id="JAPDFW010000034">
    <property type="protein sequence ID" value="KAJ5079190.1"/>
    <property type="molecule type" value="Genomic_DNA"/>
</dbReference>
<reference evidence="1" key="1">
    <citation type="submission" date="2022-10" db="EMBL/GenBank/DDBJ databases">
        <title>Novel sulphate-reducing endosymbionts in the free-living metamonad Anaeramoeba.</title>
        <authorList>
            <person name="Jerlstrom-Hultqvist J."/>
            <person name="Cepicka I."/>
            <person name="Gallot-Lavallee L."/>
            <person name="Salas-Leiva D."/>
            <person name="Curtis B.A."/>
            <person name="Zahonova K."/>
            <person name="Pipaliya S."/>
            <person name="Dacks J."/>
            <person name="Roger A.J."/>
        </authorList>
    </citation>
    <scope>NUCLEOTIDE SEQUENCE</scope>
    <source>
        <strain evidence="1">BMAN</strain>
    </source>
</reference>
<organism evidence="1 2">
    <name type="scientific">Anaeramoeba ignava</name>
    <name type="common">Anaerobic marine amoeba</name>
    <dbReference type="NCBI Taxonomy" id="1746090"/>
    <lineage>
        <taxon>Eukaryota</taxon>
        <taxon>Metamonada</taxon>
        <taxon>Anaeramoebidae</taxon>
        <taxon>Anaeramoeba</taxon>
    </lineage>
</organism>
<gene>
    <name evidence="1" type="ORF">M0811_14523</name>
</gene>
<evidence type="ECO:0000313" key="1">
    <source>
        <dbReference type="EMBL" id="KAJ5079190.1"/>
    </source>
</evidence>
<keyword evidence="2" id="KW-1185">Reference proteome</keyword>
<comment type="caution">
    <text evidence="1">The sequence shown here is derived from an EMBL/GenBank/DDBJ whole genome shotgun (WGS) entry which is preliminary data.</text>
</comment>
<sequence>MKLKILKSKYLLFKNQILISKKNQELYSSLIKQQSSFQQNIRNIQTKYENVVEDSLRKDRKILELESKLETIQVKLFSTNRESSLLNENENLKK</sequence>
<dbReference type="AlphaFoldDB" id="A0A9Q0LXN2"/>
<name>A0A9Q0LXN2_ANAIG</name>
<proteinExistence type="predicted"/>
<dbReference type="Proteomes" id="UP001149090">
    <property type="component" value="Unassembled WGS sequence"/>
</dbReference>
<protein>
    <submittedName>
        <fullName evidence="1">Uncharacterized protein</fullName>
    </submittedName>
</protein>
<accession>A0A9Q0LXN2</accession>